<keyword evidence="2" id="KW-0418">Kinase</keyword>
<accession>A0A1X6YZX2</accession>
<name>A0A1X6YZX2_9RHOB</name>
<reference evidence="3" key="1">
    <citation type="submission" date="2017-03" db="EMBL/GenBank/DDBJ databases">
        <authorList>
            <person name="Rodrigo-Torres L."/>
            <person name="Arahal R.D."/>
            <person name="Lucena T."/>
        </authorList>
    </citation>
    <scope>NUCLEOTIDE SEQUENCE [LARGE SCALE GENOMIC DNA]</scope>
    <source>
        <strain evidence="3">CECT 8411</strain>
    </source>
</reference>
<keyword evidence="3" id="KW-1185">Reference proteome</keyword>
<sequence length="226" mass="24728">MITRDTQRVCDLIQSRMQPGARTLVGISGPPASGKSTLADAVVNAFNQQQTSAVPPATLVPMDGYHLDNHVLETRGLLARKGAPETFDAVGFCAAIKTLASAKHECFFPKFDRQMDLAIANAIAVHPETPVIVVEGNYLLLDKEPWASLNNLFSATIFVSPTLETLQARLQERWIRHGFDPDSALRRAMRNDIPNAQLVLRNSQQADLVLNQNGAELGTSIPFADR</sequence>
<keyword evidence="2" id="KW-0808">Transferase</keyword>
<dbReference type="Gene3D" id="3.40.50.300">
    <property type="entry name" value="P-loop containing nucleotide triphosphate hydrolases"/>
    <property type="match status" value="2"/>
</dbReference>
<dbReference type="GO" id="GO:0005524">
    <property type="term" value="F:ATP binding"/>
    <property type="evidence" value="ECO:0007669"/>
    <property type="project" value="InterPro"/>
</dbReference>
<dbReference type="AlphaFoldDB" id="A0A1X6YZX2"/>
<dbReference type="EMBL" id="FWFP01000004">
    <property type="protein sequence ID" value="SLN35850.1"/>
    <property type="molecule type" value="Genomic_DNA"/>
</dbReference>
<dbReference type="InterPro" id="IPR006083">
    <property type="entry name" value="PRK/URK"/>
</dbReference>
<dbReference type="GO" id="GO:0004594">
    <property type="term" value="F:pantothenate kinase activity"/>
    <property type="evidence" value="ECO:0007669"/>
    <property type="project" value="UniProtKB-EC"/>
</dbReference>
<dbReference type="EC" id="2.7.1.33" evidence="2"/>
<proteinExistence type="predicted"/>
<organism evidence="2 3">
    <name type="scientific">Ruegeria meonggei</name>
    <dbReference type="NCBI Taxonomy" id="1446476"/>
    <lineage>
        <taxon>Bacteria</taxon>
        <taxon>Pseudomonadati</taxon>
        <taxon>Pseudomonadota</taxon>
        <taxon>Alphaproteobacteria</taxon>
        <taxon>Rhodobacterales</taxon>
        <taxon>Roseobacteraceae</taxon>
        <taxon>Ruegeria</taxon>
    </lineage>
</organism>
<evidence type="ECO:0000313" key="3">
    <source>
        <dbReference type="Proteomes" id="UP000193778"/>
    </source>
</evidence>
<dbReference type="Pfam" id="PF00485">
    <property type="entry name" value="PRK"/>
    <property type="match status" value="1"/>
</dbReference>
<evidence type="ECO:0000259" key="1">
    <source>
        <dbReference type="Pfam" id="PF00485"/>
    </source>
</evidence>
<dbReference type="RefSeq" id="WP_085822080.1">
    <property type="nucleotide sequence ID" value="NZ_FWFP01000004.1"/>
</dbReference>
<dbReference type="PANTHER" id="PTHR10285">
    <property type="entry name" value="URIDINE KINASE"/>
    <property type="match status" value="1"/>
</dbReference>
<protein>
    <submittedName>
        <fullName evidence="2">Pantothenate kinase</fullName>
        <ecNumber evidence="2">2.7.1.33</ecNumber>
    </submittedName>
</protein>
<dbReference type="InterPro" id="IPR027417">
    <property type="entry name" value="P-loop_NTPase"/>
</dbReference>
<dbReference type="Proteomes" id="UP000193778">
    <property type="component" value="Unassembled WGS sequence"/>
</dbReference>
<dbReference type="SUPFAM" id="SSF52540">
    <property type="entry name" value="P-loop containing nucleoside triphosphate hydrolases"/>
    <property type="match status" value="1"/>
</dbReference>
<evidence type="ECO:0000313" key="2">
    <source>
        <dbReference type="EMBL" id="SLN35850.1"/>
    </source>
</evidence>
<feature type="domain" description="Phosphoribulokinase/uridine kinase" evidence="1">
    <location>
        <begin position="25"/>
        <end position="211"/>
    </location>
</feature>
<gene>
    <name evidence="2" type="primary">coaA</name>
    <name evidence="2" type="ORF">RUM8411_01525</name>
</gene>
<dbReference type="OrthoDB" id="1550976at2"/>